<dbReference type="GO" id="GO:0015990">
    <property type="term" value="P:electron transport coupled proton transport"/>
    <property type="evidence" value="ECO:0007669"/>
    <property type="project" value="TreeGrafter"/>
</dbReference>
<dbReference type="EC" id="7.1.1.2" evidence="3"/>
<evidence type="ECO:0000259" key="10">
    <source>
        <dbReference type="Pfam" id="PF00361"/>
    </source>
</evidence>
<comment type="subcellular location">
    <subcellularLocation>
        <location evidence="2">Membrane</location>
        <topology evidence="2">Multi-pass membrane protein</topology>
    </subcellularLocation>
</comment>
<evidence type="ECO:0000256" key="9">
    <source>
        <dbReference type="SAM" id="Phobius"/>
    </source>
</evidence>
<feature type="transmembrane region" description="Helical" evidence="9">
    <location>
        <begin position="150"/>
        <end position="169"/>
    </location>
</feature>
<evidence type="ECO:0000256" key="8">
    <source>
        <dbReference type="ARBA" id="ARBA00049551"/>
    </source>
</evidence>
<evidence type="ECO:0000256" key="4">
    <source>
        <dbReference type="ARBA" id="ARBA00022692"/>
    </source>
</evidence>
<evidence type="ECO:0000313" key="11">
    <source>
        <dbReference type="EMBL" id="QOL10534.1"/>
    </source>
</evidence>
<feature type="transmembrane region" description="Helical" evidence="9">
    <location>
        <begin position="442"/>
        <end position="462"/>
    </location>
</feature>
<feature type="transmembrane region" description="Helical" evidence="9">
    <location>
        <begin position="296"/>
        <end position="314"/>
    </location>
</feature>
<keyword evidence="6 9" id="KW-0472">Membrane</keyword>
<comment type="function">
    <text evidence="1">Core subunit of the mitochondrial membrane respiratory chain NADH dehydrogenase (Complex I) that is believed to belong to the minimal assembly required for catalysis. Complex I functions in the transfer of electrons from NADH to the respiratory chain. The immediate electron acceptor for the enzyme is believed to be ubiquinone.</text>
</comment>
<organism evidence="11">
    <name type="scientific">Paurocephala sauteri</name>
    <dbReference type="NCBI Taxonomy" id="2768670"/>
    <lineage>
        <taxon>Eukaryota</taxon>
        <taxon>Metazoa</taxon>
        <taxon>Ecdysozoa</taxon>
        <taxon>Arthropoda</taxon>
        <taxon>Hexapoda</taxon>
        <taxon>Insecta</taxon>
        <taxon>Pterygota</taxon>
        <taxon>Neoptera</taxon>
        <taxon>Paraneoptera</taxon>
        <taxon>Hemiptera</taxon>
        <taxon>Sternorrhyncha</taxon>
        <taxon>Psylloidea</taxon>
        <taxon>Liviidae</taxon>
        <taxon>Paurocephala</taxon>
    </lineage>
</organism>
<evidence type="ECO:0000256" key="7">
    <source>
        <dbReference type="ARBA" id="ARBA00031027"/>
    </source>
</evidence>
<keyword evidence="4 9" id="KW-0812">Transmembrane</keyword>
<protein>
    <recommendedName>
        <fullName evidence="3">NADH:ubiquinone reductase (H(+)-translocating)</fullName>
        <ecNumber evidence="3">7.1.1.2</ecNumber>
    </recommendedName>
    <alternativeName>
        <fullName evidence="7">NADH dehydrogenase subunit 5</fullName>
    </alternativeName>
</protein>
<dbReference type="EMBL" id="MT759765">
    <property type="protein sequence ID" value="QOL10534.1"/>
    <property type="molecule type" value="Genomic_DNA"/>
</dbReference>
<dbReference type="GO" id="GO:0008137">
    <property type="term" value="F:NADH dehydrogenase (ubiquinone) activity"/>
    <property type="evidence" value="ECO:0007669"/>
    <property type="project" value="UniProtKB-EC"/>
</dbReference>
<dbReference type="PANTHER" id="PTHR42829:SF2">
    <property type="entry name" value="NADH-UBIQUINONE OXIDOREDUCTASE CHAIN 5"/>
    <property type="match status" value="1"/>
</dbReference>
<keyword evidence="5 9" id="KW-1133">Transmembrane helix</keyword>
<evidence type="ECO:0000256" key="1">
    <source>
        <dbReference type="ARBA" id="ARBA00003257"/>
    </source>
</evidence>
<feature type="domain" description="NADH:quinone oxidoreductase/Mrp antiporter transmembrane" evidence="10">
    <location>
        <begin position="106"/>
        <end position="378"/>
    </location>
</feature>
<dbReference type="GO" id="GO:0042773">
    <property type="term" value="P:ATP synthesis coupled electron transport"/>
    <property type="evidence" value="ECO:0007669"/>
    <property type="project" value="InterPro"/>
</dbReference>
<dbReference type="InterPro" id="IPR001750">
    <property type="entry name" value="ND/Mrp_TM"/>
</dbReference>
<feature type="transmembrane region" description="Helical" evidence="9">
    <location>
        <begin position="367"/>
        <end position="387"/>
    </location>
</feature>
<dbReference type="GO" id="GO:0016020">
    <property type="term" value="C:membrane"/>
    <property type="evidence" value="ECO:0007669"/>
    <property type="project" value="UniProtKB-SubCell"/>
</dbReference>
<feature type="transmembrane region" description="Helical" evidence="9">
    <location>
        <begin position="264"/>
        <end position="290"/>
    </location>
</feature>
<feature type="transmembrane region" description="Helical" evidence="9">
    <location>
        <begin position="88"/>
        <end position="105"/>
    </location>
</feature>
<dbReference type="GO" id="GO:0003954">
    <property type="term" value="F:NADH dehydrogenase activity"/>
    <property type="evidence" value="ECO:0007669"/>
    <property type="project" value="TreeGrafter"/>
</dbReference>
<proteinExistence type="predicted"/>
<gene>
    <name evidence="11" type="primary">nad5</name>
</gene>
<evidence type="ECO:0000256" key="5">
    <source>
        <dbReference type="ARBA" id="ARBA00022989"/>
    </source>
</evidence>
<dbReference type="InterPro" id="IPR003945">
    <property type="entry name" value="NU5C-like"/>
</dbReference>
<feature type="transmembrane region" description="Helical" evidence="9">
    <location>
        <begin position="474"/>
        <end position="494"/>
    </location>
</feature>
<dbReference type="AlphaFoldDB" id="A0A7L9R576"/>
<dbReference type="PRINTS" id="PR01434">
    <property type="entry name" value="NADHDHGNASE5"/>
</dbReference>
<name>A0A7L9R576_9HEMI</name>
<comment type="catalytic activity">
    <reaction evidence="8">
        <text>a ubiquinone + NADH + 5 H(+)(in) = a ubiquinol + NAD(+) + 4 H(+)(out)</text>
        <dbReference type="Rhea" id="RHEA:29091"/>
        <dbReference type="Rhea" id="RHEA-COMP:9565"/>
        <dbReference type="Rhea" id="RHEA-COMP:9566"/>
        <dbReference type="ChEBI" id="CHEBI:15378"/>
        <dbReference type="ChEBI" id="CHEBI:16389"/>
        <dbReference type="ChEBI" id="CHEBI:17976"/>
        <dbReference type="ChEBI" id="CHEBI:57540"/>
        <dbReference type="ChEBI" id="CHEBI:57945"/>
        <dbReference type="EC" id="7.1.1.2"/>
    </reaction>
</comment>
<feature type="transmembrane region" description="Helical" evidence="9">
    <location>
        <begin position="47"/>
        <end position="76"/>
    </location>
</feature>
<feature type="transmembrane region" description="Helical" evidence="9">
    <location>
        <begin position="236"/>
        <end position="257"/>
    </location>
</feature>
<dbReference type="PANTHER" id="PTHR42829">
    <property type="entry name" value="NADH-UBIQUINONE OXIDOREDUCTASE CHAIN 5"/>
    <property type="match status" value="1"/>
</dbReference>
<reference evidence="11" key="1">
    <citation type="submission" date="2020-07" db="EMBL/GenBank/DDBJ databases">
        <authorList>
            <person name="Lu F."/>
            <person name="Wang S."/>
        </authorList>
    </citation>
    <scope>NUCLEOTIDE SEQUENCE</scope>
</reference>
<geneLocation type="mitochondrion" evidence="11"/>
<dbReference type="Pfam" id="PF00361">
    <property type="entry name" value="Proton_antipo_M"/>
    <property type="match status" value="1"/>
</dbReference>
<sequence>MKSLSKFYFISFFLIKVSMFLLLLLVMKSCYYSNMLIEFEVYALNSIHFFYIIYIDLYSILFCLLVLIISSMILIYSKNYIMKDCLRFLWLMILFIFFMIIMIFSPSIMGVILGWDGLGMISYSLVIYYQSKDSWNSGFVTAATNRLGDTMLLISIFISLISNSMFLLWEMVNLFSIMFLILACMTKSAQFPFSAWLPAAMAAPTPISSLVHSSTLVTAGVYLLIRFHYILYNSSILIIILLSSLITIIVAGCSALYEMDLKKVVALSTLGQLGFMVMILSMGSILVSFFHLLVHAMFKALLFMCVGCIIHLGINIQDMRKMGDLNISMMIQISMKISSFSLLGIPFSSGFYSKDLLLELILCSNGGLGLGMLVMMSVLLTIMYSMRNFFYLSKTNYWLIWKEPDSKIYIPVFILSILNIYMGSVLNWLIMMDLNFIILTKVMKFMPICLIIMGSILQFFTFNKMKNFLLTSMMFMSSMTKFMSFFLINMLYWTKNVDQGWFEMVMFLNKKVILNNIKWFNFKVFNMKNMFIMVINVSIIYLILF</sequence>
<keyword evidence="11" id="KW-0496">Mitochondrion</keyword>
<feature type="transmembrane region" description="Helical" evidence="9">
    <location>
        <begin position="408"/>
        <end position="430"/>
    </location>
</feature>
<feature type="transmembrane region" description="Helical" evidence="9">
    <location>
        <begin position="111"/>
        <end position="129"/>
    </location>
</feature>
<accession>A0A7L9R576</accession>
<feature type="transmembrane region" description="Helical" evidence="9">
    <location>
        <begin position="525"/>
        <end position="544"/>
    </location>
</feature>
<evidence type="ECO:0000256" key="6">
    <source>
        <dbReference type="ARBA" id="ARBA00023136"/>
    </source>
</evidence>
<feature type="transmembrane region" description="Helical" evidence="9">
    <location>
        <begin position="7"/>
        <end position="27"/>
    </location>
</feature>
<feature type="transmembrane region" description="Helical" evidence="9">
    <location>
        <begin position="209"/>
        <end position="230"/>
    </location>
</feature>
<feature type="transmembrane region" description="Helical" evidence="9">
    <location>
        <begin position="326"/>
        <end position="347"/>
    </location>
</feature>
<evidence type="ECO:0000256" key="2">
    <source>
        <dbReference type="ARBA" id="ARBA00004141"/>
    </source>
</evidence>
<evidence type="ECO:0000256" key="3">
    <source>
        <dbReference type="ARBA" id="ARBA00012944"/>
    </source>
</evidence>